<dbReference type="PROSITE" id="PS00501">
    <property type="entry name" value="SPASE_I_1"/>
    <property type="match status" value="1"/>
</dbReference>
<keyword evidence="4" id="KW-0645">Protease</keyword>
<dbReference type="NCBIfam" id="TIGR02227">
    <property type="entry name" value="sigpep_I_bact"/>
    <property type="match status" value="1"/>
</dbReference>
<comment type="catalytic activity">
    <reaction evidence="1">
        <text>Cleavage of hydrophobic, N-terminal signal or leader sequences from secreted and periplasmic proteins.</text>
        <dbReference type="EC" id="3.4.21.89"/>
    </reaction>
</comment>
<organism evidence="9">
    <name type="scientific">marine metagenome</name>
    <dbReference type="NCBI Taxonomy" id="408172"/>
    <lineage>
        <taxon>unclassified sequences</taxon>
        <taxon>metagenomes</taxon>
        <taxon>ecological metagenomes</taxon>
    </lineage>
</organism>
<dbReference type="InterPro" id="IPR036286">
    <property type="entry name" value="LexA/Signal_pep-like_sf"/>
</dbReference>
<reference evidence="9" key="1">
    <citation type="submission" date="2018-05" db="EMBL/GenBank/DDBJ databases">
        <authorList>
            <person name="Lanie J.A."/>
            <person name="Ng W.-L."/>
            <person name="Kazmierczak K.M."/>
            <person name="Andrzejewski T.M."/>
            <person name="Davidsen T.M."/>
            <person name="Wayne K.J."/>
            <person name="Tettelin H."/>
            <person name="Glass J.I."/>
            <person name="Rusch D."/>
            <person name="Podicherti R."/>
            <person name="Tsui H.-C.T."/>
            <person name="Winkler M.E."/>
        </authorList>
    </citation>
    <scope>NUCLEOTIDE SEQUENCE</scope>
</reference>
<dbReference type="InterPro" id="IPR000223">
    <property type="entry name" value="Pept_S26A_signal_pept_1"/>
</dbReference>
<dbReference type="EMBL" id="UINC01005529">
    <property type="protein sequence ID" value="SVA21905.1"/>
    <property type="molecule type" value="Genomic_DNA"/>
</dbReference>
<evidence type="ECO:0000256" key="4">
    <source>
        <dbReference type="ARBA" id="ARBA00022670"/>
    </source>
</evidence>
<evidence type="ECO:0000256" key="6">
    <source>
        <dbReference type="SAM" id="MobiDB-lite"/>
    </source>
</evidence>
<dbReference type="PANTHER" id="PTHR43390">
    <property type="entry name" value="SIGNAL PEPTIDASE I"/>
    <property type="match status" value="1"/>
</dbReference>
<keyword evidence="7" id="KW-0472">Membrane</keyword>
<feature type="domain" description="Peptidase S26" evidence="8">
    <location>
        <begin position="56"/>
        <end position="211"/>
    </location>
</feature>
<dbReference type="GO" id="GO:0009003">
    <property type="term" value="F:signal peptidase activity"/>
    <property type="evidence" value="ECO:0007669"/>
    <property type="project" value="UniProtKB-EC"/>
</dbReference>
<dbReference type="EC" id="3.4.21.89" evidence="3"/>
<dbReference type="CDD" id="cd06530">
    <property type="entry name" value="S26_SPase_I"/>
    <property type="match status" value="1"/>
</dbReference>
<dbReference type="PRINTS" id="PR00727">
    <property type="entry name" value="LEADERPTASE"/>
</dbReference>
<keyword evidence="5" id="KW-0378">Hydrolase</keyword>
<dbReference type="InterPro" id="IPR019758">
    <property type="entry name" value="Pept_S26A_signal_pept_1_CS"/>
</dbReference>
<sequence>MPEFEPEEHNSRFDPPKGPIEGPEDDRGRDGLVTTERPAQNSPLATLSWLGEEAVAWVKTFASAAVYATLIVTFGFQVARVEGKSMEPTLEDQDRLIVNKAVYRFFGLPEVGDIVMLYYPRDPDKSFVKRVIAQEGDTVRIEDGRVYVNGTLLADEYVPPDYRSHENHGPEVVQEAHFFVMGDHRNNSSDSRHWGQVPEKYVIGKVQLRWWPLTTMTVF</sequence>
<evidence type="ECO:0000256" key="7">
    <source>
        <dbReference type="SAM" id="Phobius"/>
    </source>
</evidence>
<comment type="similarity">
    <text evidence="2">Belongs to the peptidase S26 family.</text>
</comment>
<accession>A0A381U110</accession>
<evidence type="ECO:0000256" key="3">
    <source>
        <dbReference type="ARBA" id="ARBA00013208"/>
    </source>
</evidence>
<feature type="transmembrane region" description="Helical" evidence="7">
    <location>
        <begin position="54"/>
        <end position="76"/>
    </location>
</feature>
<dbReference type="Pfam" id="PF10502">
    <property type="entry name" value="Peptidase_S26"/>
    <property type="match status" value="1"/>
</dbReference>
<dbReference type="SUPFAM" id="SSF51306">
    <property type="entry name" value="LexA/Signal peptidase"/>
    <property type="match status" value="1"/>
</dbReference>
<dbReference type="PANTHER" id="PTHR43390:SF1">
    <property type="entry name" value="CHLOROPLAST PROCESSING PEPTIDASE"/>
    <property type="match status" value="1"/>
</dbReference>
<feature type="region of interest" description="Disordered" evidence="6">
    <location>
        <begin position="1"/>
        <end position="38"/>
    </location>
</feature>
<evidence type="ECO:0000256" key="2">
    <source>
        <dbReference type="ARBA" id="ARBA00009370"/>
    </source>
</evidence>
<dbReference type="InterPro" id="IPR019533">
    <property type="entry name" value="Peptidase_S26"/>
</dbReference>
<gene>
    <name evidence="9" type="ORF">METZ01_LOCUS74759</name>
</gene>
<dbReference type="GO" id="GO:0006465">
    <property type="term" value="P:signal peptide processing"/>
    <property type="evidence" value="ECO:0007669"/>
    <property type="project" value="InterPro"/>
</dbReference>
<proteinExistence type="inferred from homology"/>
<evidence type="ECO:0000256" key="5">
    <source>
        <dbReference type="ARBA" id="ARBA00022801"/>
    </source>
</evidence>
<dbReference type="InterPro" id="IPR019756">
    <property type="entry name" value="Pept_S26A_signal_pept_1_Ser-AS"/>
</dbReference>
<protein>
    <recommendedName>
        <fullName evidence="3">signal peptidase I</fullName>
        <ecNumber evidence="3">3.4.21.89</ecNumber>
    </recommendedName>
</protein>
<dbReference type="AlphaFoldDB" id="A0A381U110"/>
<keyword evidence="7" id="KW-1133">Transmembrane helix</keyword>
<evidence type="ECO:0000259" key="8">
    <source>
        <dbReference type="Pfam" id="PF10502"/>
    </source>
</evidence>
<dbReference type="Gene3D" id="2.10.109.10">
    <property type="entry name" value="Umud Fragment, subunit A"/>
    <property type="match status" value="1"/>
</dbReference>
<name>A0A381U110_9ZZZZ</name>
<dbReference type="GO" id="GO:0004252">
    <property type="term" value="F:serine-type endopeptidase activity"/>
    <property type="evidence" value="ECO:0007669"/>
    <property type="project" value="InterPro"/>
</dbReference>
<evidence type="ECO:0000313" key="9">
    <source>
        <dbReference type="EMBL" id="SVA21905.1"/>
    </source>
</evidence>
<dbReference type="PROSITE" id="PS00761">
    <property type="entry name" value="SPASE_I_3"/>
    <property type="match status" value="1"/>
</dbReference>
<dbReference type="GO" id="GO:0016020">
    <property type="term" value="C:membrane"/>
    <property type="evidence" value="ECO:0007669"/>
    <property type="project" value="InterPro"/>
</dbReference>
<keyword evidence="7" id="KW-0812">Transmembrane</keyword>
<evidence type="ECO:0000256" key="1">
    <source>
        <dbReference type="ARBA" id="ARBA00000677"/>
    </source>
</evidence>